<reference evidence="6" key="1">
    <citation type="submission" date="2023-09" db="UniProtKB">
        <authorList>
            <consortium name="Ensembl"/>
        </authorList>
    </citation>
    <scope>IDENTIFICATION</scope>
</reference>
<evidence type="ECO:0000256" key="5">
    <source>
        <dbReference type="ARBA" id="ARBA00023157"/>
    </source>
</evidence>
<keyword evidence="5" id="KW-1015">Disulfide bond</keyword>
<name>A0A3B4HCK5_9CICH</name>
<comment type="subcellular location">
    <subcellularLocation>
        <location evidence="1">Secreted</location>
    </subcellularLocation>
</comment>
<dbReference type="InterPro" id="IPR000884">
    <property type="entry name" value="TSP1_rpt"/>
</dbReference>
<keyword evidence="2" id="KW-0964">Secreted</keyword>
<keyword evidence="4" id="KW-0677">Repeat</keyword>
<dbReference type="GO" id="GO:0005576">
    <property type="term" value="C:extracellular region"/>
    <property type="evidence" value="ECO:0007669"/>
    <property type="project" value="UniProtKB-SubCell"/>
</dbReference>
<dbReference type="PROSITE" id="PS50092">
    <property type="entry name" value="TSP1"/>
    <property type="match status" value="2"/>
</dbReference>
<evidence type="ECO:0000256" key="3">
    <source>
        <dbReference type="ARBA" id="ARBA00022729"/>
    </source>
</evidence>
<evidence type="ECO:0000256" key="2">
    <source>
        <dbReference type="ARBA" id="ARBA00022525"/>
    </source>
</evidence>
<protein>
    <submittedName>
        <fullName evidence="6">Uncharacterized protein</fullName>
    </submittedName>
</protein>
<dbReference type="GeneTree" id="ENSGT00940000159642"/>
<dbReference type="SMART" id="SM00209">
    <property type="entry name" value="TSP1"/>
    <property type="match status" value="2"/>
</dbReference>
<dbReference type="Ensembl" id="ENSPNYT00000032311.1">
    <property type="protein sequence ID" value="ENSPNYP00000031556.1"/>
    <property type="gene ID" value="ENSPNYG00000023804.1"/>
</dbReference>
<evidence type="ECO:0000256" key="4">
    <source>
        <dbReference type="ARBA" id="ARBA00022737"/>
    </source>
</evidence>
<dbReference type="PANTHER" id="PTHR13723:SF313">
    <property type="entry name" value="PEPTIDASE M12B DOMAIN-CONTAINING PROTEIN"/>
    <property type="match status" value="1"/>
</dbReference>
<evidence type="ECO:0000313" key="6">
    <source>
        <dbReference type="Ensembl" id="ENSPNYP00000031556.1"/>
    </source>
</evidence>
<organism evidence="6">
    <name type="scientific">Pundamilia nyererei</name>
    <dbReference type="NCBI Taxonomy" id="303518"/>
    <lineage>
        <taxon>Eukaryota</taxon>
        <taxon>Metazoa</taxon>
        <taxon>Chordata</taxon>
        <taxon>Craniata</taxon>
        <taxon>Vertebrata</taxon>
        <taxon>Euteleostomi</taxon>
        <taxon>Actinopterygii</taxon>
        <taxon>Neopterygii</taxon>
        <taxon>Teleostei</taxon>
        <taxon>Neoteleostei</taxon>
        <taxon>Acanthomorphata</taxon>
        <taxon>Ovalentaria</taxon>
        <taxon>Cichlomorphae</taxon>
        <taxon>Cichliformes</taxon>
        <taxon>Cichlidae</taxon>
        <taxon>African cichlids</taxon>
        <taxon>Pseudocrenilabrinae</taxon>
        <taxon>Haplochromini</taxon>
        <taxon>Pundamilia</taxon>
    </lineage>
</organism>
<proteinExistence type="predicted"/>
<dbReference type="InterPro" id="IPR036383">
    <property type="entry name" value="TSP1_rpt_sf"/>
</dbReference>
<dbReference type="Gene3D" id="2.20.100.10">
    <property type="entry name" value="Thrombospondin type-1 (TSP1) repeat"/>
    <property type="match status" value="2"/>
</dbReference>
<dbReference type="SUPFAM" id="SSF82895">
    <property type="entry name" value="TSP-1 type 1 repeat"/>
    <property type="match status" value="2"/>
</dbReference>
<sequence>MVSDICWPAGYQLTSAECYDLRSGRVVVDQYCHYYPENVKPKPKLQECNMELNTQRHTIQILTSANNRQSLYDVTFHDVRWESSPWTACSTSCGGGIQSRLVSCVEEDMQGTITPTEEWKYCQNPKPSPLQACNRFDCPPMWDTHDWGQCSQSCGGGVQRRQVLCKQRLADGSILELPDTFCPTKSPTSQQPCGEQECPPEWVTTSWSQVAYLSARDHSAILLLFKWTC</sequence>
<accession>A0A3B4HCK5</accession>
<evidence type="ECO:0000256" key="1">
    <source>
        <dbReference type="ARBA" id="ARBA00004613"/>
    </source>
</evidence>
<dbReference type="PANTHER" id="PTHR13723">
    <property type="entry name" value="ADAMTS A DISINTEGRIN AND METALLOPROTEASE WITH THROMBOSPONDIN MOTIFS PROTEASE"/>
    <property type="match status" value="1"/>
</dbReference>
<dbReference type="GO" id="GO:0031012">
    <property type="term" value="C:extracellular matrix"/>
    <property type="evidence" value="ECO:0007669"/>
    <property type="project" value="TreeGrafter"/>
</dbReference>
<dbReference type="FunFam" id="2.20.100.10:FF:000009">
    <property type="entry name" value="ADAMTS-like protein 3 isoform A"/>
    <property type="match status" value="1"/>
</dbReference>
<dbReference type="InterPro" id="IPR050439">
    <property type="entry name" value="ADAMTS_ADAMTS-like"/>
</dbReference>
<dbReference type="AlphaFoldDB" id="A0A3B4HCK5"/>
<keyword evidence="3" id="KW-0732">Signal</keyword>
<dbReference type="Pfam" id="PF19030">
    <property type="entry name" value="TSP1_ADAMTS"/>
    <property type="match status" value="2"/>
</dbReference>